<protein>
    <submittedName>
        <fullName evidence="2">Helix-turn-helix domain-containing protein</fullName>
    </submittedName>
</protein>
<accession>A0ABY6P010</accession>
<name>A0ABY6P010_9NOCA</name>
<evidence type="ECO:0000313" key="2">
    <source>
        <dbReference type="EMBL" id="UZJ24873.1"/>
    </source>
</evidence>
<evidence type="ECO:0000313" key="3">
    <source>
        <dbReference type="Proteomes" id="UP001164965"/>
    </source>
</evidence>
<dbReference type="Pfam" id="PF12728">
    <property type="entry name" value="HTH_17"/>
    <property type="match status" value="1"/>
</dbReference>
<feature type="domain" description="Helix-turn-helix" evidence="1">
    <location>
        <begin position="20"/>
        <end position="64"/>
    </location>
</feature>
<dbReference type="InterPro" id="IPR041657">
    <property type="entry name" value="HTH_17"/>
</dbReference>
<evidence type="ECO:0000259" key="1">
    <source>
        <dbReference type="Pfam" id="PF12728"/>
    </source>
</evidence>
<keyword evidence="3" id="KW-1185">Reference proteome</keyword>
<dbReference type="RefSeq" id="WP_265382979.1">
    <property type="nucleotide sequence ID" value="NZ_CP110615.1"/>
</dbReference>
<reference evidence="2" key="1">
    <citation type="submission" date="2022-10" db="EMBL/GenBank/DDBJ databases">
        <title>Rhodococcus sp.75.</title>
        <authorList>
            <person name="Sun M."/>
        </authorList>
    </citation>
    <scope>NUCLEOTIDE SEQUENCE</scope>
    <source>
        <strain evidence="2">75</strain>
    </source>
</reference>
<dbReference type="Proteomes" id="UP001164965">
    <property type="component" value="Chromosome"/>
</dbReference>
<dbReference type="NCBIfam" id="TIGR01764">
    <property type="entry name" value="excise"/>
    <property type="match status" value="1"/>
</dbReference>
<gene>
    <name evidence="2" type="ORF">RHODO2019_17520</name>
</gene>
<dbReference type="InterPro" id="IPR010093">
    <property type="entry name" value="SinI_DNA-bd"/>
</dbReference>
<organism evidence="2 3">
    <name type="scientific">Rhodococcus antarcticus</name>
    <dbReference type="NCBI Taxonomy" id="2987751"/>
    <lineage>
        <taxon>Bacteria</taxon>
        <taxon>Bacillati</taxon>
        <taxon>Actinomycetota</taxon>
        <taxon>Actinomycetes</taxon>
        <taxon>Mycobacteriales</taxon>
        <taxon>Nocardiaceae</taxon>
        <taxon>Rhodococcus</taxon>
    </lineage>
</organism>
<dbReference type="EMBL" id="CP110615">
    <property type="protein sequence ID" value="UZJ24873.1"/>
    <property type="molecule type" value="Genomic_DNA"/>
</dbReference>
<proteinExistence type="predicted"/>
<sequence length="89" mass="9817">MLAHMAVGQSVTVVPTNAELTTQEAADLLNVSRPFLIGLLTAGEIEHRMVGTHRRVLAESLLRYRAVDDAQRRRHADELTALTQELGLT</sequence>